<dbReference type="Proteomes" id="UP000267017">
    <property type="component" value="Unassembled WGS sequence"/>
</dbReference>
<dbReference type="EMBL" id="RRCN01000002">
    <property type="protein sequence ID" value="RRJ54751.1"/>
    <property type="molecule type" value="Genomic_DNA"/>
</dbReference>
<proteinExistence type="predicted"/>
<dbReference type="OrthoDB" id="2086256at2"/>
<organism evidence="1 2">
    <name type="scientific">Paenibacillus oralis</name>
    <dbReference type="NCBI Taxonomy" id="2490856"/>
    <lineage>
        <taxon>Bacteria</taxon>
        <taxon>Bacillati</taxon>
        <taxon>Bacillota</taxon>
        <taxon>Bacilli</taxon>
        <taxon>Bacillales</taxon>
        <taxon>Paenibacillaceae</taxon>
        <taxon>Paenibacillus</taxon>
    </lineage>
</organism>
<dbReference type="AlphaFoldDB" id="A0A3P3T9N8"/>
<evidence type="ECO:0000313" key="1">
    <source>
        <dbReference type="EMBL" id="RRJ54751.1"/>
    </source>
</evidence>
<accession>A0A3P3T9N8</accession>
<sequence length="134" mass="15105">MRVTIDIQPYNSRRYGKPWIAHVSFNGPKLIYDFSNGSYLGDEAGGKLYIECTPGDVIASGQKDNRSGKNTENILYIVQNDGVLQQVDKVSAFEHWETQRTAPIESRLANVSTDDLIAELHRRGYQLITNGEEE</sequence>
<dbReference type="RefSeq" id="WP_128635836.1">
    <property type="nucleotide sequence ID" value="NZ_RRCN01000002.1"/>
</dbReference>
<evidence type="ECO:0000313" key="2">
    <source>
        <dbReference type="Proteomes" id="UP000267017"/>
    </source>
</evidence>
<reference evidence="1 2" key="1">
    <citation type="submission" date="2018-11" db="EMBL/GenBank/DDBJ databases">
        <title>Genome sequencing of Paenibacillus sp. KCOM 3021 (= ChDC PVNT-B20).</title>
        <authorList>
            <person name="Kook J.-K."/>
            <person name="Park S.-N."/>
            <person name="Lim Y.K."/>
        </authorList>
    </citation>
    <scope>NUCLEOTIDE SEQUENCE [LARGE SCALE GENOMIC DNA]</scope>
    <source>
        <strain evidence="1 2">KCOM 3021</strain>
    </source>
</reference>
<protein>
    <submittedName>
        <fullName evidence="1">Uncharacterized protein</fullName>
    </submittedName>
</protein>
<name>A0A3P3T9N8_9BACL</name>
<gene>
    <name evidence="1" type="ORF">EHV15_34730</name>
</gene>
<comment type="caution">
    <text evidence="1">The sequence shown here is derived from an EMBL/GenBank/DDBJ whole genome shotgun (WGS) entry which is preliminary data.</text>
</comment>
<keyword evidence="2" id="KW-1185">Reference proteome</keyword>